<feature type="compositionally biased region" description="Basic and acidic residues" evidence="4">
    <location>
        <begin position="491"/>
        <end position="500"/>
    </location>
</feature>
<dbReference type="OrthoDB" id="1926316at2759"/>
<keyword evidence="6" id="KW-1185">Reference proteome</keyword>
<dbReference type="SUPFAM" id="SSF52047">
    <property type="entry name" value="RNI-like"/>
    <property type="match status" value="1"/>
</dbReference>
<feature type="compositionally biased region" description="Basic and acidic residues" evidence="4">
    <location>
        <begin position="428"/>
        <end position="443"/>
    </location>
</feature>
<dbReference type="EMBL" id="DF237423">
    <property type="protein sequence ID" value="GAQ88969.1"/>
    <property type="molecule type" value="Genomic_DNA"/>
</dbReference>
<dbReference type="Pfam" id="PF04278">
    <property type="entry name" value="Tic22"/>
    <property type="match status" value="1"/>
</dbReference>
<feature type="compositionally biased region" description="Polar residues" evidence="4">
    <location>
        <begin position="7"/>
        <end position="16"/>
    </location>
</feature>
<dbReference type="InterPro" id="IPR007378">
    <property type="entry name" value="Tic22-like"/>
</dbReference>
<organism evidence="5 6">
    <name type="scientific">Klebsormidium nitens</name>
    <name type="common">Green alga</name>
    <name type="synonym">Ulothrix nitens</name>
    <dbReference type="NCBI Taxonomy" id="105231"/>
    <lineage>
        <taxon>Eukaryota</taxon>
        <taxon>Viridiplantae</taxon>
        <taxon>Streptophyta</taxon>
        <taxon>Klebsormidiophyceae</taxon>
        <taxon>Klebsormidiales</taxon>
        <taxon>Klebsormidiaceae</taxon>
        <taxon>Klebsormidium</taxon>
    </lineage>
</organism>
<evidence type="ECO:0000313" key="6">
    <source>
        <dbReference type="Proteomes" id="UP000054558"/>
    </source>
</evidence>
<evidence type="ECO:0000256" key="1">
    <source>
        <dbReference type="ARBA" id="ARBA00004229"/>
    </source>
</evidence>
<feature type="region of interest" description="Disordered" evidence="4">
    <location>
        <begin position="620"/>
        <end position="730"/>
    </location>
</feature>
<evidence type="ECO:0000256" key="2">
    <source>
        <dbReference type="ARBA" id="ARBA00022528"/>
    </source>
</evidence>
<feature type="compositionally biased region" description="Basic and acidic residues" evidence="4">
    <location>
        <begin position="666"/>
        <end position="680"/>
    </location>
</feature>
<sequence length="1313" mass="141246">MELPMVLTQSGSDQLWTSAASRRTTTRESHGRGDNPASLTSAALPGLLSAGTSSNFIADDPSPFPSGCAQPSSTPLIHSHKPTPHSNADTPDTEGPLGPTFVGSVYTMGDRARKQMVSLGPVQKLPPGNPLPGFLEAMNDMPVGRAVEKGLLWWVNRGREKPRFEFFLDKEAASRQVDVTKAGWLLSPEVSSSTVVECSLQDAYNCIKMDSDAFKLVPNKKQVRAAKRILRRQFGWRAARGFTGTPIFVAHNFNVVVPSEDGVRWYTPCFLDKSALHSALDRSVDLHFEGLIRTRRAQRYSSLDPGAPPGGLGAPPSDADGLEEDTSLLEPSDVKDLMEEAPSGTSAGVDKILLNLAAVYAQDLFDDVVLGNKWGRSAVGLQPHFSISVDSFEDCAAAAEAAAIAQERLKQELAHRLKESEGGATAESGERGGIRRWGPDAFKDSGPPGSSLLGDVVREVEAKRNSGFDGGARVGSQVGSGSDAGMNEQADSPRSRENPERTIGTAKGNADDLLGRDPADGDYTGGTSDQRNGIDSGVGAHSADGSSSRRTAGGAADKPWWEIIMDHPAFKRNGREALSGSGRTRDGVVVNRGPGWEIVRRGPFWNRQYVLEQVAEGADAGGRSAEGHGVPSENLGSGTGTGNADAERRIGGGLGNGRKASSGEGLRAEEEGGSERRDDNSVSLSSAKGHSQEAEGVAHSKSASEVSDSHSGDQPGRSVGVPGSGGHTQAASGRFISQQEWNAVKAAVKDTLKGSPGTSADVRQQKWEALKASVEAKLALKYRERGAGRSAGGGTSTSFEVEERSRPVGDGPVESGRRVAGKRGSSSTGRTGVTGNVRKTGDGIDGKKKHLDMGVTVDPRSKARPGAAEAAAGQLGVAGVVRDEARMALIAVMSGSPQEKNLQGALDAVTRDIHGKSANGSETSMMFIANVGSLFVPLGSQSGGPQGGMLCKSAGNSCKLSEVFPAKWIESLRDTLEDFTYHDPYAFIISEERFDIPPFDENELTFTDFMLESLSRCSNLKRLKLCTRKVFRHQGCSWQLSFPNNLSELRLSNCSGDQLVGVLNQVSLTQACPFLKSLSLQGRLEGTLCLNFERLESLNLDLASRAEALRIDLTSTPSLQRISLRFEEEHRKNDDFEEDRFTLVVRHKLLSLTALDLINATWEQTVQLLDNSPSLQDFTFNQGVLGLDDDEMEINLTVMLQKVAISNPLLEYLKVETSKLPPSGLMERGPSLRHLRHLRFCNLDIFDLLELTKNLHSLLPNSPLLEKVAVEVYVMLDSERSEETDGLIDSMNSFFKLQRTFPGVIFELENMER</sequence>
<feature type="compositionally biased region" description="Low complexity" evidence="4">
    <location>
        <begin position="822"/>
        <end position="838"/>
    </location>
</feature>
<feature type="region of interest" description="Disordered" evidence="4">
    <location>
        <begin position="299"/>
        <end position="324"/>
    </location>
</feature>
<dbReference type="Gene3D" id="3.80.10.10">
    <property type="entry name" value="Ribonuclease Inhibitor"/>
    <property type="match status" value="1"/>
</dbReference>
<dbReference type="Proteomes" id="UP000054558">
    <property type="component" value="Unassembled WGS sequence"/>
</dbReference>
<reference evidence="5 6" key="1">
    <citation type="journal article" date="2014" name="Nat. Commun.">
        <title>Klebsormidium flaccidum genome reveals primary factors for plant terrestrial adaptation.</title>
        <authorList>
            <person name="Hori K."/>
            <person name="Maruyama F."/>
            <person name="Fujisawa T."/>
            <person name="Togashi T."/>
            <person name="Yamamoto N."/>
            <person name="Seo M."/>
            <person name="Sato S."/>
            <person name="Yamada T."/>
            <person name="Mori H."/>
            <person name="Tajima N."/>
            <person name="Moriyama T."/>
            <person name="Ikeuchi M."/>
            <person name="Watanabe M."/>
            <person name="Wada H."/>
            <person name="Kobayashi K."/>
            <person name="Saito M."/>
            <person name="Masuda T."/>
            <person name="Sasaki-Sekimoto Y."/>
            <person name="Mashiguchi K."/>
            <person name="Awai K."/>
            <person name="Shimojima M."/>
            <person name="Masuda S."/>
            <person name="Iwai M."/>
            <person name="Nobusawa T."/>
            <person name="Narise T."/>
            <person name="Kondo S."/>
            <person name="Saito H."/>
            <person name="Sato R."/>
            <person name="Murakawa M."/>
            <person name="Ihara Y."/>
            <person name="Oshima-Yamada Y."/>
            <person name="Ohtaka K."/>
            <person name="Satoh M."/>
            <person name="Sonobe K."/>
            <person name="Ishii M."/>
            <person name="Ohtani R."/>
            <person name="Kanamori-Sato M."/>
            <person name="Honoki R."/>
            <person name="Miyazaki D."/>
            <person name="Mochizuki H."/>
            <person name="Umetsu J."/>
            <person name="Higashi K."/>
            <person name="Shibata D."/>
            <person name="Kamiya Y."/>
            <person name="Sato N."/>
            <person name="Nakamura Y."/>
            <person name="Tabata S."/>
            <person name="Ida S."/>
            <person name="Kurokawa K."/>
            <person name="Ohta H."/>
        </authorList>
    </citation>
    <scope>NUCLEOTIDE SEQUENCE [LARGE SCALE GENOMIC DNA]</scope>
    <source>
        <strain evidence="5 6">NIES-2285</strain>
    </source>
</reference>
<dbReference type="PANTHER" id="PTHR35138:SF1">
    <property type="entry name" value="MYB-LIKE DOMAIN-CONTAINING PROTEIN"/>
    <property type="match status" value="1"/>
</dbReference>
<feature type="region of interest" description="Disordered" evidence="4">
    <location>
        <begin position="417"/>
        <end position="555"/>
    </location>
</feature>
<accession>A0A1Y1IHK1</accession>
<feature type="region of interest" description="Disordered" evidence="4">
    <location>
        <begin position="786"/>
        <end position="851"/>
    </location>
</feature>
<keyword evidence="2" id="KW-0150">Chloroplast</keyword>
<gene>
    <name evidence="5" type="ORF">KFL_004740090</name>
</gene>
<evidence type="ECO:0000256" key="3">
    <source>
        <dbReference type="ARBA" id="ARBA00022640"/>
    </source>
</evidence>
<protein>
    <submittedName>
        <fullName evidence="5">Uncharacterized protein</fullName>
    </submittedName>
</protein>
<comment type="subcellular location">
    <subcellularLocation>
        <location evidence="1">Plastid</location>
        <location evidence="1">Chloroplast</location>
    </subcellularLocation>
</comment>
<dbReference type="GO" id="GO:0015031">
    <property type="term" value="P:protein transport"/>
    <property type="evidence" value="ECO:0007669"/>
    <property type="project" value="InterPro"/>
</dbReference>
<dbReference type="InterPro" id="IPR032675">
    <property type="entry name" value="LRR_dom_sf"/>
</dbReference>
<keyword evidence="3" id="KW-0934">Plastid</keyword>
<evidence type="ECO:0000313" key="5">
    <source>
        <dbReference type="EMBL" id="GAQ88969.1"/>
    </source>
</evidence>
<dbReference type="PANTHER" id="PTHR35138">
    <property type="entry name" value="OS01G0225300 PROTEIN"/>
    <property type="match status" value="1"/>
</dbReference>
<evidence type="ECO:0000256" key="4">
    <source>
        <dbReference type="SAM" id="MobiDB-lite"/>
    </source>
</evidence>
<feature type="compositionally biased region" description="Basic and acidic residues" evidence="4">
    <location>
        <begin position="509"/>
        <end position="519"/>
    </location>
</feature>
<name>A0A1Y1IHK1_KLENI</name>
<feature type="region of interest" description="Disordered" evidence="4">
    <location>
        <begin position="54"/>
        <end position="97"/>
    </location>
</feature>
<dbReference type="GO" id="GO:0009507">
    <property type="term" value="C:chloroplast"/>
    <property type="evidence" value="ECO:0007669"/>
    <property type="project" value="UniProtKB-SubCell"/>
</dbReference>
<proteinExistence type="predicted"/>
<feature type="region of interest" description="Disordered" evidence="4">
    <location>
        <begin position="1"/>
        <end position="42"/>
    </location>
</feature>
<feature type="compositionally biased region" description="Basic and acidic residues" evidence="4">
    <location>
        <begin position="456"/>
        <end position="466"/>
    </location>
</feature>